<protein>
    <submittedName>
        <fullName evidence="2">Sugar kinase of the NBD/HSP70 family, may contain an N-terminal HTH domain</fullName>
    </submittedName>
</protein>
<dbReference type="CDD" id="cd24073">
    <property type="entry name" value="ASKHA_ATPase_ROK_CYANR"/>
    <property type="match status" value="1"/>
</dbReference>
<evidence type="ECO:0000256" key="1">
    <source>
        <dbReference type="ARBA" id="ARBA00006479"/>
    </source>
</evidence>
<keyword evidence="2" id="KW-0418">Kinase</keyword>
<organism evidence="2 3">
    <name type="scientific">Faunimonas pinastri</name>
    <dbReference type="NCBI Taxonomy" id="1855383"/>
    <lineage>
        <taxon>Bacteria</taxon>
        <taxon>Pseudomonadati</taxon>
        <taxon>Pseudomonadota</taxon>
        <taxon>Alphaproteobacteria</taxon>
        <taxon>Hyphomicrobiales</taxon>
        <taxon>Afifellaceae</taxon>
        <taxon>Faunimonas</taxon>
    </lineage>
</organism>
<keyword evidence="2" id="KW-0808">Transferase</keyword>
<dbReference type="SUPFAM" id="SSF46785">
    <property type="entry name" value="Winged helix' DNA-binding domain"/>
    <property type="match status" value="1"/>
</dbReference>
<gene>
    <name evidence="2" type="ORF">SAMN05216548_110109</name>
</gene>
<dbReference type="InterPro" id="IPR049874">
    <property type="entry name" value="ROK_cs"/>
</dbReference>
<dbReference type="PROSITE" id="PS01125">
    <property type="entry name" value="ROK"/>
    <property type="match status" value="1"/>
</dbReference>
<reference evidence="2 3" key="1">
    <citation type="submission" date="2016-10" db="EMBL/GenBank/DDBJ databases">
        <authorList>
            <person name="de Groot N.N."/>
        </authorList>
    </citation>
    <scope>NUCLEOTIDE SEQUENCE [LARGE SCALE GENOMIC DNA]</scope>
    <source>
        <strain evidence="2 3">A52C2</strain>
    </source>
</reference>
<dbReference type="OrthoDB" id="8595273at2"/>
<dbReference type="InterPro" id="IPR036388">
    <property type="entry name" value="WH-like_DNA-bd_sf"/>
</dbReference>
<dbReference type="GO" id="GO:0016301">
    <property type="term" value="F:kinase activity"/>
    <property type="evidence" value="ECO:0007669"/>
    <property type="project" value="UniProtKB-KW"/>
</dbReference>
<dbReference type="SUPFAM" id="SSF53067">
    <property type="entry name" value="Actin-like ATPase domain"/>
    <property type="match status" value="1"/>
</dbReference>
<dbReference type="Gene3D" id="3.30.420.40">
    <property type="match status" value="2"/>
</dbReference>
<dbReference type="Proteomes" id="UP000199647">
    <property type="component" value="Unassembled WGS sequence"/>
</dbReference>
<comment type="similarity">
    <text evidence="1">Belongs to the ROK (NagC/XylR) family.</text>
</comment>
<evidence type="ECO:0000313" key="3">
    <source>
        <dbReference type="Proteomes" id="UP000199647"/>
    </source>
</evidence>
<dbReference type="InterPro" id="IPR036390">
    <property type="entry name" value="WH_DNA-bd_sf"/>
</dbReference>
<keyword evidence="3" id="KW-1185">Reference proteome</keyword>
<name>A0A1H9KWV8_9HYPH</name>
<dbReference type="PANTHER" id="PTHR18964:SF149">
    <property type="entry name" value="BIFUNCTIONAL UDP-N-ACETYLGLUCOSAMINE 2-EPIMERASE_N-ACETYLMANNOSAMINE KINASE"/>
    <property type="match status" value="1"/>
</dbReference>
<proteinExistence type="inferred from homology"/>
<dbReference type="Pfam" id="PF13412">
    <property type="entry name" value="HTH_24"/>
    <property type="match status" value="1"/>
</dbReference>
<dbReference type="Pfam" id="PF00480">
    <property type="entry name" value="ROK"/>
    <property type="match status" value="1"/>
</dbReference>
<evidence type="ECO:0000313" key="2">
    <source>
        <dbReference type="EMBL" id="SER03425.1"/>
    </source>
</evidence>
<dbReference type="InterPro" id="IPR043129">
    <property type="entry name" value="ATPase_NBD"/>
</dbReference>
<dbReference type="AlphaFoldDB" id="A0A1H9KWV8"/>
<dbReference type="RefSeq" id="WP_092497521.1">
    <property type="nucleotide sequence ID" value="NZ_FOFG01000010.1"/>
</dbReference>
<dbReference type="EMBL" id="FOFG01000010">
    <property type="protein sequence ID" value="SER03425.1"/>
    <property type="molecule type" value="Genomic_DNA"/>
</dbReference>
<dbReference type="STRING" id="1855383.SAMN05216548_110109"/>
<dbReference type="InterPro" id="IPR000600">
    <property type="entry name" value="ROK"/>
</dbReference>
<dbReference type="Gene3D" id="1.10.10.10">
    <property type="entry name" value="Winged helix-like DNA-binding domain superfamily/Winged helix DNA-binding domain"/>
    <property type="match status" value="1"/>
</dbReference>
<accession>A0A1H9KWV8</accession>
<dbReference type="PANTHER" id="PTHR18964">
    <property type="entry name" value="ROK (REPRESSOR, ORF, KINASE) FAMILY"/>
    <property type="match status" value="1"/>
</dbReference>
<sequence length="418" mass="45229">MDLLRALNRRKVLDCIRDAGSIARIEIAELTGASPATVSVITAELLRDGLIEAEEQVVPVNSVRRGRPKTLLRLRAEAAYAIGLKISLHQISVSLTDFLGDVLASHIAAVQTNRRPPEVVAAFCEAQIDEVIRKSGVPREKISGVGIGISGFVSYPDGVVRWSPMFGSRNVPFKQLMEQRLGLPVAVDNDSNLVGLAEKWFGQGRYHRTFLVVTVEHGVGMAIILDRHLFRGTHGFAGEFGHIKVQPQGALCRCGQRGCLEAYVADYAIVREAATFYDPTALDDPIAVHETLDKLKLRADSGETVAQDIFARAGAVLGVGVANAVNIFDPPVIIISGERTRSAQVFFDAMRQSLQEHVIGNSDTLPRIEVHQWGDVLWARGAAALVLEEFTPGGPASLEAETDMRSEVATIIAAEAAS</sequence>